<keyword evidence="1" id="KW-0812">Transmembrane</keyword>
<proteinExistence type="predicted"/>
<organism evidence="2 3">
    <name type="scientific">Francisella orientalis</name>
    <dbReference type="NCBI Taxonomy" id="299583"/>
    <lineage>
        <taxon>Bacteria</taxon>
        <taxon>Pseudomonadati</taxon>
        <taxon>Pseudomonadota</taxon>
        <taxon>Gammaproteobacteria</taxon>
        <taxon>Thiotrichales</taxon>
        <taxon>Francisellaceae</taxon>
        <taxon>Francisella</taxon>
    </lineage>
</organism>
<name>A0ABM5U8B0_9GAMM</name>
<evidence type="ECO:0000313" key="2">
    <source>
        <dbReference type="EMBL" id="AKN89442.1"/>
    </source>
</evidence>
<keyword evidence="3" id="KW-1185">Reference proteome</keyword>
<keyword evidence="1" id="KW-0472">Membrane</keyword>
<gene>
    <name evidence="2" type="ORF">FNO190_1901</name>
</gene>
<sequence>MIRMLLNNLFTNMLIFLLINLIIVYPHFYSY</sequence>
<dbReference type="EMBL" id="CP011923">
    <property type="protein sequence ID" value="AKN89442.1"/>
    <property type="molecule type" value="Genomic_DNA"/>
</dbReference>
<evidence type="ECO:0000256" key="1">
    <source>
        <dbReference type="SAM" id="Phobius"/>
    </source>
</evidence>
<accession>A0ABM5U8B0</accession>
<protein>
    <submittedName>
        <fullName evidence="2">Uncharacterized protein</fullName>
    </submittedName>
</protein>
<evidence type="ECO:0000313" key="3">
    <source>
        <dbReference type="Proteomes" id="UP000035930"/>
    </source>
</evidence>
<keyword evidence="1" id="KW-1133">Transmembrane helix</keyword>
<feature type="transmembrane region" description="Helical" evidence="1">
    <location>
        <begin position="9"/>
        <end position="28"/>
    </location>
</feature>
<reference evidence="2" key="1">
    <citation type="submission" date="2017-08" db="EMBL/GenBank/DDBJ databases">
        <title>Complete Genome Sequence of Francisella noatunensis subsp. orientalis strain FNO190.</title>
        <authorList>
            <person name="Pereira F.L."/>
            <person name="Goncalves L.A."/>
            <person name="Guilherme T.C."/>
            <person name="Soares S.C."/>
            <person name="Dorella F.A."/>
            <person name="Carvalho A.F."/>
            <person name="Leibowitz M.P."/>
            <person name="Leal C.A.G."/>
            <person name="Azevedo V.A.C."/>
            <person name="Figueiredo H.C.P."/>
        </authorList>
    </citation>
    <scope>NUCLEOTIDE SEQUENCE</scope>
    <source>
        <strain evidence="2">FNO190</strain>
    </source>
</reference>
<dbReference type="Proteomes" id="UP000035930">
    <property type="component" value="Chromosome"/>
</dbReference>